<dbReference type="Gene3D" id="3.20.20.370">
    <property type="entry name" value="Glycoside hydrolase/deacetylase"/>
    <property type="match status" value="1"/>
</dbReference>
<sequence length="244" mass="27729">MVTIDVNMDLGEGMNIEQQVMPFISSCNVACGGHYGDYNSIRSTLLLAQKYGVHIGAHPSFEDKKNFGRVHLEWHELRFRESVSRQIQLFQDVAAELGMVMHHIKMHGALYHATAHHPEFVNWTIQWIKDEYPIIPLYVPAGSLLEQEMNNNGLTTYQEAFADRRYHDSGQLVSRHDSNAVIQDILKLVNQLSIMVYEKKVTSVEEHAIPIHATTYCVHGDNLNIVHQFDQVIAALKLNGIQIG</sequence>
<dbReference type="InterPro" id="IPR005501">
    <property type="entry name" value="LamB/YcsF/PxpA-like"/>
</dbReference>
<dbReference type="CDD" id="cd10801">
    <property type="entry name" value="LamB_YcsF_like_1"/>
    <property type="match status" value="1"/>
</dbReference>
<proteinExistence type="predicted"/>
<evidence type="ECO:0000313" key="2">
    <source>
        <dbReference type="Proteomes" id="UP001194729"/>
    </source>
</evidence>
<dbReference type="Pfam" id="PF03746">
    <property type="entry name" value="LamB_YcsF"/>
    <property type="match status" value="1"/>
</dbReference>
<dbReference type="Proteomes" id="UP001194729">
    <property type="component" value="Unassembled WGS sequence"/>
</dbReference>
<organism evidence="1 2">
    <name type="scientific">Nonlabens mediterrranea</name>
    <dbReference type="NCBI Taxonomy" id="1419947"/>
    <lineage>
        <taxon>Bacteria</taxon>
        <taxon>Pseudomonadati</taxon>
        <taxon>Bacteroidota</taxon>
        <taxon>Flavobacteriia</taxon>
        <taxon>Flavobacteriales</taxon>
        <taxon>Flavobacteriaceae</taxon>
        <taxon>Nonlabens</taxon>
    </lineage>
</organism>
<dbReference type="PANTHER" id="PTHR30292">
    <property type="entry name" value="UNCHARACTERIZED PROTEIN YBGL-RELATED"/>
    <property type="match status" value="1"/>
</dbReference>
<name>A0ABS0A9I9_9FLAO</name>
<protein>
    <submittedName>
        <fullName evidence="1">LamB/YcsF family protein</fullName>
    </submittedName>
</protein>
<dbReference type="PANTHER" id="PTHR30292:SF0">
    <property type="entry name" value="5-OXOPROLINASE SUBUNIT A"/>
    <property type="match status" value="1"/>
</dbReference>
<gene>
    <name evidence="1" type="ORF">FNJ87_14380</name>
</gene>
<accession>A0ABS0A9I9</accession>
<dbReference type="InterPro" id="IPR011330">
    <property type="entry name" value="Glyco_hydro/deAcase_b/a-brl"/>
</dbReference>
<keyword evidence="2" id="KW-1185">Reference proteome</keyword>
<reference evidence="1 2" key="1">
    <citation type="submission" date="2020-11" db="EMBL/GenBank/DDBJ databases">
        <title>P. mediterranea TC4 genome.</title>
        <authorList>
            <person name="Molmeret M."/>
        </authorList>
    </citation>
    <scope>NUCLEOTIDE SEQUENCE [LARGE SCALE GENOMIC DNA]</scope>
    <source>
        <strain evidence="1 2">TC4</strain>
    </source>
</reference>
<dbReference type="EMBL" id="JADKYU010000753">
    <property type="protein sequence ID" value="MBF4985463.1"/>
    <property type="molecule type" value="Genomic_DNA"/>
</dbReference>
<dbReference type="SUPFAM" id="SSF88713">
    <property type="entry name" value="Glycoside hydrolase/deacetylase"/>
    <property type="match status" value="1"/>
</dbReference>
<comment type="caution">
    <text evidence="1">The sequence shown here is derived from an EMBL/GenBank/DDBJ whole genome shotgun (WGS) entry which is preliminary data.</text>
</comment>
<evidence type="ECO:0000313" key="1">
    <source>
        <dbReference type="EMBL" id="MBF4985463.1"/>
    </source>
</evidence>